<dbReference type="InterPro" id="IPR005717">
    <property type="entry name" value="Ribosomal_uS7_bac/org-type"/>
</dbReference>
<dbReference type="Pfam" id="PF00177">
    <property type="entry name" value="Ribosomal_S7"/>
    <property type="match status" value="1"/>
</dbReference>
<evidence type="ECO:0000256" key="2">
    <source>
        <dbReference type="ARBA" id="ARBA00022730"/>
    </source>
</evidence>
<dbReference type="InParanoid" id="A0A2S8SNR5"/>
<evidence type="ECO:0000313" key="9">
    <source>
        <dbReference type="EMBL" id="PQV62431.1"/>
    </source>
</evidence>
<dbReference type="Proteomes" id="UP000237684">
    <property type="component" value="Unassembled WGS sequence"/>
</dbReference>
<keyword evidence="5 6" id="KW-0687">Ribonucleoprotein</keyword>
<dbReference type="OrthoDB" id="9807653at2"/>
<dbReference type="HAMAP" id="MF_00480_B">
    <property type="entry name" value="Ribosomal_uS7_B"/>
    <property type="match status" value="1"/>
</dbReference>
<evidence type="ECO:0000256" key="1">
    <source>
        <dbReference type="ARBA" id="ARBA00007151"/>
    </source>
</evidence>
<dbReference type="FunCoup" id="A0A2S8SNR5">
    <property type="interactions" value="468"/>
</dbReference>
<evidence type="ECO:0000313" key="10">
    <source>
        <dbReference type="Proteomes" id="UP000237684"/>
    </source>
</evidence>
<evidence type="ECO:0000256" key="5">
    <source>
        <dbReference type="ARBA" id="ARBA00023274"/>
    </source>
</evidence>
<dbReference type="GO" id="GO:0019843">
    <property type="term" value="F:rRNA binding"/>
    <property type="evidence" value="ECO:0007669"/>
    <property type="project" value="UniProtKB-UniRule"/>
</dbReference>
<gene>
    <name evidence="6" type="primary">rpsG</name>
    <name evidence="9" type="ORF">B1R32_1366</name>
</gene>
<dbReference type="GO" id="GO:0003735">
    <property type="term" value="F:structural constituent of ribosome"/>
    <property type="evidence" value="ECO:0007669"/>
    <property type="project" value="InterPro"/>
</dbReference>
<comment type="caution">
    <text evidence="9">The sequence shown here is derived from an EMBL/GenBank/DDBJ whole genome shotgun (WGS) entry which is preliminary data.</text>
</comment>
<dbReference type="GO" id="GO:0000049">
    <property type="term" value="F:tRNA binding"/>
    <property type="evidence" value="ECO:0007669"/>
    <property type="project" value="UniProtKB-UniRule"/>
</dbReference>
<dbReference type="GO" id="GO:0006412">
    <property type="term" value="P:translation"/>
    <property type="evidence" value="ECO:0007669"/>
    <property type="project" value="UniProtKB-UniRule"/>
</dbReference>
<evidence type="ECO:0000256" key="4">
    <source>
        <dbReference type="ARBA" id="ARBA00022980"/>
    </source>
</evidence>
<comment type="function">
    <text evidence="6">One of the primary rRNA binding proteins, it binds directly to 16S rRNA where it nucleates assembly of the head domain of the 30S subunit. Is located at the subunit interface close to the decoding center, probably blocks exit of the E-site tRNA.</text>
</comment>
<dbReference type="PANTHER" id="PTHR11205">
    <property type="entry name" value="RIBOSOMAL PROTEIN S7"/>
    <property type="match status" value="1"/>
</dbReference>
<dbReference type="InterPro" id="IPR023798">
    <property type="entry name" value="Ribosomal_uS7_dom"/>
</dbReference>
<dbReference type="EMBL" id="NIGF01000036">
    <property type="protein sequence ID" value="PQV62431.1"/>
    <property type="molecule type" value="Genomic_DNA"/>
</dbReference>
<dbReference type="RefSeq" id="WP_106381401.1">
    <property type="nucleotide sequence ID" value="NZ_NIGF01000036.1"/>
</dbReference>
<proteinExistence type="inferred from homology"/>
<keyword evidence="2 6" id="KW-0699">rRNA-binding</keyword>
<evidence type="ECO:0000256" key="6">
    <source>
        <dbReference type="HAMAP-Rule" id="MF_00480"/>
    </source>
</evidence>
<keyword evidence="3 6" id="KW-0694">RNA-binding</keyword>
<feature type="domain" description="Small ribosomal subunit protein uS7" evidence="8">
    <location>
        <begin position="3"/>
        <end position="149"/>
    </location>
</feature>
<keyword evidence="10" id="KW-1185">Reference proteome</keyword>
<dbReference type="GO" id="GO:0015935">
    <property type="term" value="C:small ribosomal subunit"/>
    <property type="evidence" value="ECO:0007669"/>
    <property type="project" value="InterPro"/>
</dbReference>
<dbReference type="PIRSF" id="PIRSF002122">
    <property type="entry name" value="RPS7p_RPS7a_RPS5e_RPS7o"/>
    <property type="match status" value="1"/>
</dbReference>
<name>A0A2S8SNR5_9BACT</name>
<keyword evidence="4 6" id="KW-0689">Ribosomal protein</keyword>
<organism evidence="9 10">
    <name type="scientific">Abditibacterium utsteinense</name>
    <dbReference type="NCBI Taxonomy" id="1960156"/>
    <lineage>
        <taxon>Bacteria</taxon>
        <taxon>Pseudomonadati</taxon>
        <taxon>Abditibacteriota</taxon>
        <taxon>Abditibacteriia</taxon>
        <taxon>Abditibacteriales</taxon>
        <taxon>Abditibacteriaceae</taxon>
        <taxon>Abditibacterium</taxon>
    </lineage>
</organism>
<dbReference type="SUPFAM" id="SSF47973">
    <property type="entry name" value="Ribosomal protein S7"/>
    <property type="match status" value="1"/>
</dbReference>
<protein>
    <recommendedName>
        <fullName evidence="6">Small ribosomal subunit protein uS7</fullName>
    </recommendedName>
</protein>
<evidence type="ECO:0000256" key="3">
    <source>
        <dbReference type="ARBA" id="ARBA00022884"/>
    </source>
</evidence>
<sequence>MSRKGPQKKKPMAGDPVYNSMLVQRFINKMMYDGKKSVSEAIFYEALAKIEEKSGKNPLEIFATAMKNVTPAVEVRSRRVGGATYQVPTEVRPERKTALAIRWTIDNARKRNEKTMVDKLATELMEAARGSGTAVKKKEDTHRMAEANKAFAHYRW</sequence>
<dbReference type="InterPro" id="IPR000235">
    <property type="entry name" value="Ribosomal_uS7"/>
</dbReference>
<dbReference type="FunFam" id="1.10.455.10:FF:000001">
    <property type="entry name" value="30S ribosomal protein S7"/>
    <property type="match status" value="1"/>
</dbReference>
<dbReference type="NCBIfam" id="TIGR01029">
    <property type="entry name" value="rpsG_bact"/>
    <property type="match status" value="1"/>
</dbReference>
<dbReference type="AlphaFoldDB" id="A0A2S8SNR5"/>
<dbReference type="PROSITE" id="PS00052">
    <property type="entry name" value="RIBOSOMAL_S7"/>
    <property type="match status" value="1"/>
</dbReference>
<dbReference type="Gene3D" id="1.10.455.10">
    <property type="entry name" value="Ribosomal protein S7 domain"/>
    <property type="match status" value="1"/>
</dbReference>
<keyword evidence="6" id="KW-0820">tRNA-binding</keyword>
<dbReference type="InterPro" id="IPR036823">
    <property type="entry name" value="Ribosomal_uS7_dom_sf"/>
</dbReference>
<evidence type="ECO:0000256" key="7">
    <source>
        <dbReference type="RuleBase" id="RU003619"/>
    </source>
</evidence>
<evidence type="ECO:0000259" key="8">
    <source>
        <dbReference type="Pfam" id="PF00177"/>
    </source>
</evidence>
<comment type="subunit">
    <text evidence="6">Part of the 30S ribosomal subunit. Contacts proteins S9 and S11.</text>
</comment>
<reference evidence="9 10" key="1">
    <citation type="journal article" date="2018" name="Syst. Appl. Microbiol.">
        <title>Abditibacterium utsteinense sp. nov., the first cultivated member of candidate phylum FBP, isolated from ice-free Antarctic soil samples.</title>
        <authorList>
            <person name="Tahon G."/>
            <person name="Tytgat B."/>
            <person name="Lebbe L."/>
            <person name="Carlier A."/>
            <person name="Willems A."/>
        </authorList>
    </citation>
    <scope>NUCLEOTIDE SEQUENCE [LARGE SCALE GENOMIC DNA]</scope>
    <source>
        <strain evidence="9 10">LMG 29911</strain>
    </source>
</reference>
<comment type="similarity">
    <text evidence="1 6 7">Belongs to the universal ribosomal protein uS7 family.</text>
</comment>
<accession>A0A2S8SNR5</accession>
<dbReference type="InterPro" id="IPR020606">
    <property type="entry name" value="Ribosomal_uS7_CS"/>
</dbReference>
<dbReference type="CDD" id="cd14869">
    <property type="entry name" value="uS7_Bacteria"/>
    <property type="match status" value="1"/>
</dbReference>